<organism evidence="2 3">
    <name type="scientific">Phaeosphaeria nodorum (strain SN15 / ATCC MYA-4574 / FGSC 10173)</name>
    <name type="common">Glume blotch fungus</name>
    <name type="synonym">Parastagonospora nodorum</name>
    <dbReference type="NCBI Taxonomy" id="321614"/>
    <lineage>
        <taxon>Eukaryota</taxon>
        <taxon>Fungi</taxon>
        <taxon>Dikarya</taxon>
        <taxon>Ascomycota</taxon>
        <taxon>Pezizomycotina</taxon>
        <taxon>Dothideomycetes</taxon>
        <taxon>Pleosporomycetidae</taxon>
        <taxon>Pleosporales</taxon>
        <taxon>Pleosporineae</taxon>
        <taxon>Phaeosphaeriaceae</taxon>
        <taxon>Parastagonospora</taxon>
    </lineage>
</organism>
<evidence type="ECO:0000313" key="2">
    <source>
        <dbReference type="EMBL" id="EAT88803.1"/>
    </source>
</evidence>
<feature type="compositionally biased region" description="Polar residues" evidence="1">
    <location>
        <begin position="1"/>
        <end position="16"/>
    </location>
</feature>
<evidence type="ECO:0000313" key="3">
    <source>
        <dbReference type="Proteomes" id="UP000001055"/>
    </source>
</evidence>
<dbReference type="InParanoid" id="Q0UXB6"/>
<evidence type="ECO:0000256" key="1">
    <source>
        <dbReference type="SAM" id="MobiDB-lite"/>
    </source>
</evidence>
<dbReference type="EMBL" id="CH445329">
    <property type="protein sequence ID" value="EAT88803.1"/>
    <property type="molecule type" value="Genomic_DNA"/>
</dbReference>
<dbReference type="GeneID" id="5971018"/>
<dbReference type="AlphaFoldDB" id="Q0UXB6"/>
<dbReference type="KEGG" id="pno:SNOG_03598"/>
<accession>Q0UXB6</accession>
<reference evidence="3" key="1">
    <citation type="journal article" date="2007" name="Plant Cell">
        <title>Dothideomycete-plant interactions illuminated by genome sequencing and EST analysis of the wheat pathogen Stagonospora nodorum.</title>
        <authorList>
            <person name="Hane J.K."/>
            <person name="Lowe R.G."/>
            <person name="Solomon P.S."/>
            <person name="Tan K.C."/>
            <person name="Schoch C.L."/>
            <person name="Spatafora J.W."/>
            <person name="Crous P.W."/>
            <person name="Kodira C."/>
            <person name="Birren B.W."/>
            <person name="Galagan J.E."/>
            <person name="Torriani S.F."/>
            <person name="McDonald B.A."/>
            <person name="Oliver R.P."/>
        </authorList>
    </citation>
    <scope>NUCLEOTIDE SEQUENCE [LARGE SCALE GENOMIC DNA]</scope>
    <source>
        <strain evidence="3">SN15 / ATCC MYA-4574 / FGSC 10173</strain>
    </source>
</reference>
<name>Q0UXB6_PHANO</name>
<feature type="region of interest" description="Disordered" evidence="1">
    <location>
        <begin position="1"/>
        <end position="21"/>
    </location>
</feature>
<proteinExistence type="predicted"/>
<gene>
    <name evidence="2" type="ORF">SNOG_03598</name>
</gene>
<dbReference type="Proteomes" id="UP000001055">
    <property type="component" value="Unassembled WGS sequence"/>
</dbReference>
<dbReference type="RefSeq" id="XP_001794155.1">
    <property type="nucleotide sequence ID" value="XM_001794103.1"/>
</dbReference>
<protein>
    <submittedName>
        <fullName evidence="2">Uncharacterized protein</fullName>
    </submittedName>
</protein>
<sequence>MADSSIWSSEMGTWDNSLRPRDNCEPFADVHTLSTARMQTDTEVA</sequence>